<dbReference type="SUPFAM" id="SSF56059">
    <property type="entry name" value="Glutathione synthetase ATP-binding domain-like"/>
    <property type="match status" value="1"/>
</dbReference>
<evidence type="ECO:0000259" key="9">
    <source>
        <dbReference type="PROSITE" id="PS50975"/>
    </source>
</evidence>
<keyword evidence="3 7" id="KW-0436">Ligase</keyword>
<comment type="cofactor">
    <cofactor evidence="7">
        <name>Mg(2+)</name>
        <dbReference type="ChEBI" id="CHEBI:18420"/>
    </cofactor>
    <text evidence="7">Binds 1 Mg(2+) ion per subunit.</text>
</comment>
<feature type="binding site" evidence="7">
    <location>
        <begin position="53"/>
        <end position="55"/>
    </location>
    <ligand>
        <name>ATP</name>
        <dbReference type="ChEBI" id="CHEBI:30616"/>
    </ligand>
</feature>
<dbReference type="GO" id="GO:0000287">
    <property type="term" value="F:magnesium ion binding"/>
    <property type="evidence" value="ECO:0007669"/>
    <property type="project" value="UniProtKB-UniRule"/>
</dbReference>
<dbReference type="GO" id="GO:0005829">
    <property type="term" value="C:cytosol"/>
    <property type="evidence" value="ECO:0007669"/>
    <property type="project" value="TreeGrafter"/>
</dbReference>
<dbReference type="GO" id="GO:0005524">
    <property type="term" value="F:ATP binding"/>
    <property type="evidence" value="ECO:0007669"/>
    <property type="project" value="UniProtKB-UniRule"/>
</dbReference>
<proteinExistence type="inferred from homology"/>
<comment type="similarity">
    <text evidence="1 7">Belongs to the succinate/malate CoA ligase beta subunit family.</text>
</comment>
<dbReference type="EC" id="6.2.1.5" evidence="7"/>
<keyword evidence="2 7" id="KW-0816">Tricarboxylic acid cycle</keyword>
<dbReference type="RefSeq" id="WP_092346635.1">
    <property type="nucleotide sequence ID" value="NZ_CZVW01000001.1"/>
</dbReference>
<keyword evidence="11" id="KW-1185">Reference proteome</keyword>
<dbReference type="SUPFAM" id="SSF52210">
    <property type="entry name" value="Succinyl-CoA synthetase domains"/>
    <property type="match status" value="1"/>
</dbReference>
<dbReference type="PROSITE" id="PS50975">
    <property type="entry name" value="ATP_GRASP"/>
    <property type="match status" value="1"/>
</dbReference>
<keyword evidence="4 7" id="KW-0479">Metal-binding</keyword>
<dbReference type="InterPro" id="IPR005809">
    <property type="entry name" value="Succ_CoA_ligase-like_bsu"/>
</dbReference>
<name>A0A0P1ML28_9BACT</name>
<dbReference type="Gene3D" id="3.30.470.20">
    <property type="entry name" value="ATP-grasp fold, B domain"/>
    <property type="match status" value="1"/>
</dbReference>
<accession>A0A0P1ML28</accession>
<evidence type="ECO:0000256" key="8">
    <source>
        <dbReference type="PROSITE-ProRule" id="PRU00409"/>
    </source>
</evidence>
<dbReference type="UniPathway" id="UPA00223">
    <property type="reaction ID" value="UER00999"/>
</dbReference>
<dbReference type="InterPro" id="IPR016102">
    <property type="entry name" value="Succinyl-CoA_synth-like"/>
</dbReference>
<sequence>MKIHEYQAKEILKKFGVAVPRGRVAFTPEEAVEVAKEIGGDLWVIKAQIHAGGRGKAGGIKLAKSYDEVYQHAKNMLGSKLVTYQTGPEGKIVKKVLVEQGLKIQKELYVGITLDRATSRNVVMVSSEGGVEIEQVAAESPEKILKEYVDPKVGFMPYQARRLAFGLGLEGEAFKNAVKFLLALYKAYDETDASLAEINPLVLTTDGEVLALDAKMNFDDNALFRHPEIAQLRDIDEEDPLEVEASKYNLNYIRLNGNVGCMVNGAGLAMATMDLIKLAGGEPANFLDVGGGAKTETVEQGFRIILSDPNVKAILINIFGGIVRCDRVALGVVEAAKKVGVNVPVVIRLEGTNAEEGAKILKESGLNFIVANGFKDAAEKVVKVLKDLGIS</sequence>
<dbReference type="Gene3D" id="3.40.50.261">
    <property type="entry name" value="Succinyl-CoA synthetase domains"/>
    <property type="match status" value="1"/>
</dbReference>
<dbReference type="AlphaFoldDB" id="A0A0P1ML28"/>
<keyword evidence="7 8" id="KW-0067">ATP-binding</keyword>
<feature type="domain" description="ATP-grasp" evidence="9">
    <location>
        <begin position="9"/>
        <end position="227"/>
    </location>
</feature>
<evidence type="ECO:0000256" key="2">
    <source>
        <dbReference type="ARBA" id="ARBA00022532"/>
    </source>
</evidence>
<comment type="catalytic activity">
    <reaction evidence="7">
        <text>succinate + ATP + CoA = succinyl-CoA + ADP + phosphate</text>
        <dbReference type="Rhea" id="RHEA:17661"/>
        <dbReference type="ChEBI" id="CHEBI:30031"/>
        <dbReference type="ChEBI" id="CHEBI:30616"/>
        <dbReference type="ChEBI" id="CHEBI:43474"/>
        <dbReference type="ChEBI" id="CHEBI:57287"/>
        <dbReference type="ChEBI" id="CHEBI:57292"/>
        <dbReference type="ChEBI" id="CHEBI:456216"/>
        <dbReference type="EC" id="6.2.1.5"/>
    </reaction>
</comment>
<dbReference type="PROSITE" id="PS01217">
    <property type="entry name" value="SUCCINYL_COA_LIG_3"/>
    <property type="match status" value="1"/>
</dbReference>
<dbReference type="Pfam" id="PF00549">
    <property type="entry name" value="Ligase_CoA"/>
    <property type="match status" value="1"/>
</dbReference>
<dbReference type="PIRSF" id="PIRSF001554">
    <property type="entry name" value="SucCS_beta"/>
    <property type="match status" value="1"/>
</dbReference>
<feature type="binding site" evidence="7">
    <location>
        <position position="102"/>
    </location>
    <ligand>
        <name>ATP</name>
        <dbReference type="ChEBI" id="CHEBI:30616"/>
    </ligand>
</feature>
<feature type="binding site" evidence="7">
    <location>
        <position position="99"/>
    </location>
    <ligand>
        <name>ATP</name>
        <dbReference type="ChEBI" id="CHEBI:30616"/>
    </ligand>
</feature>
<dbReference type="HAMAP" id="MF_00558">
    <property type="entry name" value="Succ_CoA_beta"/>
    <property type="match status" value="1"/>
</dbReference>
<dbReference type="OrthoDB" id="9802602at2"/>
<dbReference type="GO" id="GO:0004775">
    <property type="term" value="F:succinate-CoA ligase (ADP-forming) activity"/>
    <property type="evidence" value="ECO:0007669"/>
    <property type="project" value="UniProtKB-UniRule"/>
</dbReference>
<feature type="binding site" evidence="7">
    <location>
        <position position="107"/>
    </location>
    <ligand>
        <name>ATP</name>
        <dbReference type="ChEBI" id="CHEBI:30616"/>
    </ligand>
</feature>
<dbReference type="Proteomes" id="UP000199197">
    <property type="component" value="Unassembled WGS sequence"/>
</dbReference>
<dbReference type="GO" id="GO:0006104">
    <property type="term" value="P:succinyl-CoA metabolic process"/>
    <property type="evidence" value="ECO:0007669"/>
    <property type="project" value="TreeGrafter"/>
</dbReference>
<comment type="function">
    <text evidence="7">Succinyl-CoA synthetase functions in the citric acid cycle (TCA), coupling the hydrolysis of succinyl-CoA to the synthesis of either ATP or GTP and thus represents the only step of substrate-level phosphorylation in the TCA. The beta subunit provides nucleotide specificity of the enzyme and binds the substrate succinate, while the binding sites for coenzyme A and phosphate are found in the alpha subunit.</text>
</comment>
<feature type="binding site" evidence="7">
    <location>
        <position position="213"/>
    </location>
    <ligand>
        <name>Mg(2+)</name>
        <dbReference type="ChEBI" id="CHEBI:18420"/>
    </ligand>
</feature>
<dbReference type="FunFam" id="3.30.1490.20:FF:000002">
    <property type="entry name" value="Succinate--CoA ligase [ADP-forming] subunit beta"/>
    <property type="match status" value="1"/>
</dbReference>
<dbReference type="Gene3D" id="3.30.1490.20">
    <property type="entry name" value="ATP-grasp fold, A domain"/>
    <property type="match status" value="1"/>
</dbReference>
<organism evidence="10 11">
    <name type="scientific">Candidatus Chryseopegocella kryptomonas</name>
    <dbReference type="NCBI Taxonomy" id="1633643"/>
    <lineage>
        <taxon>Bacteria</taxon>
        <taxon>Pseudomonadati</taxon>
        <taxon>Candidatus Kryptoniota</taxon>
        <taxon>Candidatus Chryseopegocella</taxon>
    </lineage>
</organism>
<feature type="binding site" evidence="7">
    <location>
        <position position="199"/>
    </location>
    <ligand>
        <name>Mg(2+)</name>
        <dbReference type="ChEBI" id="CHEBI:18420"/>
    </ligand>
</feature>
<dbReference type="InterPro" id="IPR013815">
    <property type="entry name" value="ATP_grasp_subdomain_1"/>
</dbReference>
<dbReference type="InterPro" id="IPR011761">
    <property type="entry name" value="ATP-grasp"/>
</dbReference>
<dbReference type="GO" id="GO:0004776">
    <property type="term" value="F:succinate-CoA ligase (GDP-forming) activity"/>
    <property type="evidence" value="ECO:0007669"/>
    <property type="project" value="RHEA"/>
</dbReference>
<gene>
    <name evidence="7" type="primary">sucC</name>
    <name evidence="10" type="ORF">JGI23_00045</name>
</gene>
<comment type="pathway">
    <text evidence="7">Carbohydrate metabolism; tricarboxylic acid cycle; succinate from succinyl-CoA (ligase route): step 1/1.</text>
</comment>
<comment type="subunit">
    <text evidence="7">Heterotetramer of two alpha and two beta subunits.</text>
</comment>
<evidence type="ECO:0000256" key="4">
    <source>
        <dbReference type="ARBA" id="ARBA00022723"/>
    </source>
</evidence>
<dbReference type="InterPro" id="IPR005811">
    <property type="entry name" value="SUCC_ACL_C"/>
</dbReference>
<feature type="binding site" evidence="7">
    <location>
        <position position="264"/>
    </location>
    <ligand>
        <name>substrate</name>
        <note>ligand shared with subunit alpha</note>
    </ligand>
</feature>
<dbReference type="GO" id="GO:0006099">
    <property type="term" value="P:tricarboxylic acid cycle"/>
    <property type="evidence" value="ECO:0007669"/>
    <property type="project" value="UniProtKB-UniRule"/>
</dbReference>
<evidence type="ECO:0000313" key="10">
    <source>
        <dbReference type="EMBL" id="CUS96041.1"/>
    </source>
</evidence>
<dbReference type="PANTHER" id="PTHR11815">
    <property type="entry name" value="SUCCINYL-COA SYNTHETASE BETA CHAIN"/>
    <property type="match status" value="1"/>
</dbReference>
<feature type="binding site" evidence="7">
    <location>
        <begin position="321"/>
        <end position="323"/>
    </location>
    <ligand>
        <name>substrate</name>
        <note>ligand shared with subunit alpha</note>
    </ligand>
</feature>
<comment type="catalytic activity">
    <reaction evidence="7">
        <text>GTP + succinate + CoA = succinyl-CoA + GDP + phosphate</text>
        <dbReference type="Rhea" id="RHEA:22120"/>
        <dbReference type="ChEBI" id="CHEBI:30031"/>
        <dbReference type="ChEBI" id="CHEBI:37565"/>
        <dbReference type="ChEBI" id="CHEBI:43474"/>
        <dbReference type="ChEBI" id="CHEBI:57287"/>
        <dbReference type="ChEBI" id="CHEBI:57292"/>
        <dbReference type="ChEBI" id="CHEBI:58189"/>
    </reaction>
</comment>
<dbReference type="FunFam" id="3.30.470.20:FF:000002">
    <property type="entry name" value="Succinate--CoA ligase [ADP-forming] subunit beta"/>
    <property type="match status" value="1"/>
</dbReference>
<evidence type="ECO:0000256" key="3">
    <source>
        <dbReference type="ARBA" id="ARBA00022598"/>
    </source>
</evidence>
<dbReference type="EMBL" id="CZVW01000001">
    <property type="protein sequence ID" value="CUS96041.1"/>
    <property type="molecule type" value="Genomic_DNA"/>
</dbReference>
<evidence type="ECO:0000256" key="5">
    <source>
        <dbReference type="ARBA" id="ARBA00022741"/>
    </source>
</evidence>
<dbReference type="PANTHER" id="PTHR11815:SF10">
    <property type="entry name" value="SUCCINATE--COA LIGASE [GDP-FORMING] SUBUNIT BETA, MITOCHONDRIAL"/>
    <property type="match status" value="1"/>
</dbReference>
<dbReference type="GO" id="GO:0042709">
    <property type="term" value="C:succinate-CoA ligase complex"/>
    <property type="evidence" value="ECO:0007669"/>
    <property type="project" value="TreeGrafter"/>
</dbReference>
<evidence type="ECO:0000256" key="6">
    <source>
        <dbReference type="ARBA" id="ARBA00022842"/>
    </source>
</evidence>
<dbReference type="InterPro" id="IPR013650">
    <property type="entry name" value="ATP-grasp_succ-CoA_synth-type"/>
</dbReference>
<evidence type="ECO:0000256" key="1">
    <source>
        <dbReference type="ARBA" id="ARBA00009182"/>
    </source>
</evidence>
<feature type="binding site" evidence="7">
    <location>
        <position position="46"/>
    </location>
    <ligand>
        <name>ATP</name>
        <dbReference type="ChEBI" id="CHEBI:30616"/>
    </ligand>
</feature>
<evidence type="ECO:0000256" key="7">
    <source>
        <dbReference type="HAMAP-Rule" id="MF_00558"/>
    </source>
</evidence>
<protein>
    <recommendedName>
        <fullName evidence="7">Succinate--CoA ligase [ADP-forming] subunit beta</fullName>
        <ecNumber evidence="7">6.2.1.5</ecNumber>
    </recommendedName>
    <alternativeName>
        <fullName evidence="7">Succinyl-CoA synthetase subunit beta</fullName>
        <shortName evidence="7">SCS-beta</shortName>
    </alternativeName>
</protein>
<dbReference type="NCBIfam" id="TIGR01016">
    <property type="entry name" value="sucCoAbeta"/>
    <property type="match status" value="1"/>
</dbReference>
<keyword evidence="5 7" id="KW-0547">Nucleotide-binding</keyword>
<dbReference type="FunFam" id="3.40.50.261:FF:000001">
    <property type="entry name" value="Succinate--CoA ligase [ADP-forming] subunit beta"/>
    <property type="match status" value="1"/>
</dbReference>
<reference evidence="11" key="1">
    <citation type="submission" date="2015-11" db="EMBL/GenBank/DDBJ databases">
        <authorList>
            <person name="Varghese N."/>
        </authorList>
    </citation>
    <scope>NUCLEOTIDE SEQUENCE [LARGE SCALE GENOMIC DNA]</scope>
    <source>
        <strain evidence="11">JGI-23</strain>
    </source>
</reference>
<dbReference type="Pfam" id="PF08442">
    <property type="entry name" value="ATP-grasp_2"/>
    <property type="match status" value="1"/>
</dbReference>
<dbReference type="NCBIfam" id="NF001913">
    <property type="entry name" value="PRK00696.1"/>
    <property type="match status" value="1"/>
</dbReference>
<evidence type="ECO:0000313" key="11">
    <source>
        <dbReference type="Proteomes" id="UP000199197"/>
    </source>
</evidence>
<keyword evidence="6 7" id="KW-0460">Magnesium</keyword>
<dbReference type="InterPro" id="IPR017866">
    <property type="entry name" value="Succ-CoA_synthase_bsu_CS"/>
</dbReference>